<feature type="compositionally biased region" description="Polar residues" evidence="1">
    <location>
        <begin position="1"/>
        <end position="19"/>
    </location>
</feature>
<dbReference type="VEuPathDB" id="FungiDB:PSTT_07718"/>
<dbReference type="Proteomes" id="UP000238274">
    <property type="component" value="Unassembled WGS sequence"/>
</dbReference>
<organism evidence="2 3">
    <name type="scientific">Puccinia striiformis</name>
    <dbReference type="NCBI Taxonomy" id="27350"/>
    <lineage>
        <taxon>Eukaryota</taxon>
        <taxon>Fungi</taxon>
        <taxon>Dikarya</taxon>
        <taxon>Basidiomycota</taxon>
        <taxon>Pucciniomycotina</taxon>
        <taxon>Pucciniomycetes</taxon>
        <taxon>Pucciniales</taxon>
        <taxon>Pucciniaceae</taxon>
        <taxon>Puccinia</taxon>
    </lineage>
</organism>
<feature type="region of interest" description="Disordered" evidence="1">
    <location>
        <begin position="1"/>
        <end position="35"/>
    </location>
</feature>
<evidence type="ECO:0000313" key="2">
    <source>
        <dbReference type="EMBL" id="POW21783.1"/>
    </source>
</evidence>
<evidence type="ECO:0000256" key="1">
    <source>
        <dbReference type="SAM" id="MobiDB-lite"/>
    </source>
</evidence>
<reference evidence="2 3" key="1">
    <citation type="submission" date="2017-12" db="EMBL/GenBank/DDBJ databases">
        <title>Gene loss provides genomic basis for host adaptation in cereal stripe rust fungi.</title>
        <authorList>
            <person name="Xia C."/>
        </authorList>
    </citation>
    <scope>NUCLEOTIDE SEQUENCE [LARGE SCALE GENOMIC DNA]</scope>
    <source>
        <strain evidence="2 3">93TX-2</strain>
    </source>
</reference>
<gene>
    <name evidence="2" type="ORF">PSHT_02070</name>
</gene>
<dbReference type="VEuPathDB" id="FungiDB:PSHT_02070"/>
<name>A0A2S4WJ44_9BASI</name>
<keyword evidence="3" id="KW-1185">Reference proteome</keyword>
<reference evidence="3" key="3">
    <citation type="journal article" date="2018" name="Mol. Plant Microbe Interact.">
        <title>Genome sequence resources for the wheat stripe rust pathogen (Puccinia striiformis f. sp. tritici) and the barley stripe rust pathogen (Puccinia striiformis f. sp. hordei).</title>
        <authorList>
            <person name="Xia C."/>
            <person name="Wang M."/>
            <person name="Yin C."/>
            <person name="Cornejo O.E."/>
            <person name="Hulbert S.H."/>
            <person name="Chen X."/>
        </authorList>
    </citation>
    <scope>NUCLEOTIDE SEQUENCE [LARGE SCALE GENOMIC DNA]</scope>
    <source>
        <strain evidence="3">93TX-2</strain>
    </source>
</reference>
<feature type="compositionally biased region" description="Basic and acidic residues" evidence="1">
    <location>
        <begin position="20"/>
        <end position="35"/>
    </location>
</feature>
<proteinExistence type="predicted"/>
<sequence length="82" mass="8873">MATPSISQAATGQPTNNTKNESDHPSKKRKATSDIWDHFIKKGTGDREMQGLMDAKTTNGITSLWRHLGPDVPTTSAANGKH</sequence>
<protein>
    <submittedName>
        <fullName evidence="2">Uncharacterized protein</fullName>
    </submittedName>
</protein>
<reference evidence="3" key="2">
    <citation type="journal article" date="2018" name="BMC Genomics">
        <title>Genomic insights into host adaptation between the wheat stripe rust pathogen (Puccinia striiformis f. sp. tritici) and the barley stripe rust pathogen (Puccinia striiformis f. sp. hordei).</title>
        <authorList>
            <person name="Xia C."/>
            <person name="Wang M."/>
            <person name="Yin C."/>
            <person name="Cornejo O.E."/>
            <person name="Hulbert S.H."/>
            <person name="Chen X."/>
        </authorList>
    </citation>
    <scope>NUCLEOTIDE SEQUENCE [LARGE SCALE GENOMIC DNA]</scope>
    <source>
        <strain evidence="3">93TX-2</strain>
    </source>
</reference>
<dbReference type="AlphaFoldDB" id="A0A2S4WJ44"/>
<dbReference type="EMBL" id="PKSM01000017">
    <property type="protein sequence ID" value="POW21783.1"/>
    <property type="molecule type" value="Genomic_DNA"/>
</dbReference>
<evidence type="ECO:0000313" key="3">
    <source>
        <dbReference type="Proteomes" id="UP000238274"/>
    </source>
</evidence>
<accession>A0A2S4WJ44</accession>
<comment type="caution">
    <text evidence="2">The sequence shown here is derived from an EMBL/GenBank/DDBJ whole genome shotgun (WGS) entry which is preliminary data.</text>
</comment>